<evidence type="ECO:0008006" key="6">
    <source>
        <dbReference type="Google" id="ProtNLM"/>
    </source>
</evidence>
<evidence type="ECO:0000256" key="1">
    <source>
        <dbReference type="ARBA" id="ARBA00008210"/>
    </source>
</evidence>
<dbReference type="PROSITE" id="PS00285">
    <property type="entry name" value="POTATO_INHIBITOR"/>
    <property type="match status" value="1"/>
</dbReference>
<dbReference type="PANTHER" id="PTHR33091:SF73">
    <property type="entry name" value="INHIBITOR OF TRYPSIN AND HAGEMAN FACTOR-LIKE"/>
    <property type="match status" value="1"/>
</dbReference>
<keyword evidence="5" id="KW-1185">Reference proteome</keyword>
<comment type="similarity">
    <text evidence="1">Belongs to the protease inhibitor I13 (potato type I serine protease inhibitor) family.</text>
</comment>
<protein>
    <recommendedName>
        <fullName evidence="6">Proteinase inhibitor</fullName>
    </recommendedName>
</protein>
<evidence type="ECO:0000256" key="3">
    <source>
        <dbReference type="ARBA" id="ARBA00022900"/>
    </source>
</evidence>
<dbReference type="Proteomes" id="UP001064489">
    <property type="component" value="Chromosome 3"/>
</dbReference>
<evidence type="ECO:0000256" key="2">
    <source>
        <dbReference type="ARBA" id="ARBA00022690"/>
    </source>
</evidence>
<dbReference type="PRINTS" id="PR00292">
    <property type="entry name" value="POTATOINHBTR"/>
</dbReference>
<accession>A0AAD5J3K9</accession>
<proteinExistence type="inferred from homology"/>
<reference evidence="4" key="2">
    <citation type="submission" date="2023-02" db="EMBL/GenBank/DDBJ databases">
        <authorList>
            <person name="Swenson N.G."/>
            <person name="Wegrzyn J.L."/>
            <person name="Mcevoy S.L."/>
        </authorList>
    </citation>
    <scope>NUCLEOTIDE SEQUENCE</scope>
    <source>
        <strain evidence="4">91603</strain>
        <tissue evidence="4">Leaf</tissue>
    </source>
</reference>
<evidence type="ECO:0000313" key="4">
    <source>
        <dbReference type="EMBL" id="KAI9185333.1"/>
    </source>
</evidence>
<dbReference type="InterPro" id="IPR036354">
    <property type="entry name" value="Prot_inh_pot1_sf"/>
</dbReference>
<organism evidence="4 5">
    <name type="scientific">Acer negundo</name>
    <name type="common">Box elder</name>
    <dbReference type="NCBI Taxonomy" id="4023"/>
    <lineage>
        <taxon>Eukaryota</taxon>
        <taxon>Viridiplantae</taxon>
        <taxon>Streptophyta</taxon>
        <taxon>Embryophyta</taxon>
        <taxon>Tracheophyta</taxon>
        <taxon>Spermatophyta</taxon>
        <taxon>Magnoliopsida</taxon>
        <taxon>eudicotyledons</taxon>
        <taxon>Gunneridae</taxon>
        <taxon>Pentapetalae</taxon>
        <taxon>rosids</taxon>
        <taxon>malvids</taxon>
        <taxon>Sapindales</taxon>
        <taxon>Sapindaceae</taxon>
        <taxon>Hippocastanoideae</taxon>
        <taxon>Acereae</taxon>
        <taxon>Acer</taxon>
    </lineage>
</organism>
<dbReference type="SUPFAM" id="SSF54654">
    <property type="entry name" value="CI-2 family of serine protease inhibitors"/>
    <property type="match status" value="1"/>
</dbReference>
<comment type="caution">
    <text evidence="4">The sequence shown here is derived from an EMBL/GenBank/DDBJ whole genome shotgun (WGS) entry which is preliminary data.</text>
</comment>
<sequence>MVDYTPPRCPGKISWPELVGARGEDAVATIEKERIGTTAYIVPDGAVVTQNYSCTRVWVWVNADGIVKSVPKVG</sequence>
<dbReference type="PANTHER" id="PTHR33091">
    <property type="entry name" value="PROTEIN, PUTATIVE, EXPRESSED-RELATED"/>
    <property type="match status" value="1"/>
</dbReference>
<dbReference type="Pfam" id="PF00280">
    <property type="entry name" value="potato_inhibit"/>
    <property type="match status" value="1"/>
</dbReference>
<dbReference type="GO" id="GO:0004867">
    <property type="term" value="F:serine-type endopeptidase inhibitor activity"/>
    <property type="evidence" value="ECO:0007669"/>
    <property type="project" value="UniProtKB-KW"/>
</dbReference>
<dbReference type="EMBL" id="JAJSOW010000100">
    <property type="protein sequence ID" value="KAI9185333.1"/>
    <property type="molecule type" value="Genomic_DNA"/>
</dbReference>
<evidence type="ECO:0000313" key="5">
    <source>
        <dbReference type="Proteomes" id="UP001064489"/>
    </source>
</evidence>
<dbReference type="InterPro" id="IPR000864">
    <property type="entry name" value="Prot_inh_pot1"/>
</dbReference>
<reference evidence="4" key="1">
    <citation type="journal article" date="2022" name="Plant J.">
        <title>Strategies of tolerance reflected in two North American maple genomes.</title>
        <authorList>
            <person name="McEvoy S.L."/>
            <person name="Sezen U.U."/>
            <person name="Trouern-Trend A."/>
            <person name="McMahon S.M."/>
            <person name="Schaberg P.G."/>
            <person name="Yang J."/>
            <person name="Wegrzyn J.L."/>
            <person name="Swenson N.G."/>
        </authorList>
    </citation>
    <scope>NUCLEOTIDE SEQUENCE</scope>
    <source>
        <strain evidence="4">91603</strain>
    </source>
</reference>
<keyword evidence="3" id="KW-0722">Serine protease inhibitor</keyword>
<gene>
    <name evidence="4" type="ORF">LWI28_006254</name>
</gene>
<dbReference type="Gene3D" id="3.30.10.10">
    <property type="entry name" value="Trypsin Inhibitor V, subunit A"/>
    <property type="match status" value="1"/>
</dbReference>
<dbReference type="AlphaFoldDB" id="A0AAD5J3K9"/>
<keyword evidence="2" id="KW-0646">Protease inhibitor</keyword>
<dbReference type="GO" id="GO:0009611">
    <property type="term" value="P:response to wounding"/>
    <property type="evidence" value="ECO:0007669"/>
    <property type="project" value="InterPro"/>
</dbReference>
<name>A0AAD5J3K9_ACENE</name>